<dbReference type="EMBL" id="JYDH01000002">
    <property type="protein sequence ID" value="KRY42897.1"/>
    <property type="molecule type" value="Genomic_DNA"/>
</dbReference>
<dbReference type="SUPFAM" id="SSF53098">
    <property type="entry name" value="Ribonuclease H-like"/>
    <property type="match status" value="1"/>
</dbReference>
<evidence type="ECO:0000313" key="3">
    <source>
        <dbReference type="Proteomes" id="UP000054776"/>
    </source>
</evidence>
<evidence type="ECO:0000259" key="1">
    <source>
        <dbReference type="Pfam" id="PF01612"/>
    </source>
</evidence>
<dbReference type="FunCoup" id="A0A0V1C192">
    <property type="interactions" value="959"/>
</dbReference>
<comment type="caution">
    <text evidence="2">The sequence shown here is derived from an EMBL/GenBank/DDBJ whole genome shotgun (WGS) entry which is preliminary data.</text>
</comment>
<dbReference type="InParanoid" id="A0A0V1C192"/>
<dbReference type="STRING" id="6334.A0A0V1C192"/>
<dbReference type="Proteomes" id="UP000054776">
    <property type="component" value="Unassembled WGS sequence"/>
</dbReference>
<dbReference type="InterPro" id="IPR002562">
    <property type="entry name" value="3'-5'_exonuclease_dom"/>
</dbReference>
<keyword evidence="2" id="KW-0269">Exonuclease</keyword>
<protein>
    <submittedName>
        <fullName evidence="2">Putative exonuclease mut-7-like protein</fullName>
    </submittedName>
</protein>
<proteinExistence type="predicted"/>
<keyword evidence="2" id="KW-0378">Hydrolase</keyword>
<dbReference type="GO" id="GO:0006139">
    <property type="term" value="P:nucleobase-containing compound metabolic process"/>
    <property type="evidence" value="ECO:0007669"/>
    <property type="project" value="InterPro"/>
</dbReference>
<evidence type="ECO:0000313" key="2">
    <source>
        <dbReference type="EMBL" id="KRY42897.1"/>
    </source>
</evidence>
<dbReference type="InterPro" id="IPR036397">
    <property type="entry name" value="RNaseH_sf"/>
</dbReference>
<sequence>MTSAQETVDELQRLKISEIPKFLLDTFQSWTDPLVQLIDLLENVSPYFTPTRSKRLHLIIIEKFQHWLEENCKVTSVSNDLLIRAFDIATACDMEQFYMMARIFQMESNNSIFVDSVRKLAHSGRYVDAVVCINTLRLHSIFELDEILVPCMFHINGNTTDVLQYLRSAPNLIKKFFQTFDRLLNSYFSMKQYAEQVHIIGSNFTRKDRKSISKSVIFLAKHLDVDISKYKSLRFFAYCGALKFLCASLYTNGDMNYDGWKELVEVVLQNYPESINFLIELLCDTYCDQAEAAKWAEQYEVQLRNLFKCRNRRFLTSQRTFVNKAAVISPQTKPKIGEFLQLPSFIEICFVDNYDAALTVLSEISKEDTIGIDSEWRPTMFINDVVSAADVIQIATRQQVYLIDYFQFNKDEKHAKLKEFKKKLWEIFCDAEIKKTGIFSYSGHSLKTDLYYIFGNKDFSVTANVKSVEDISKQIYGMCGSHFNDAYDVFAKKYNLLSIKQLSDNFDIDTLVSCSEGDGNIKLPKLSFTRSLNDHCFVYLGYWLSKSERMSNWQRRPLREMQMQYAALDAYSVISICDRLEDFMNIAGEFMSNVENEHK</sequence>
<gene>
    <name evidence="2" type="ORF">T01_6370</name>
</gene>
<accession>A0A0V1C192</accession>
<dbReference type="Pfam" id="PF01612">
    <property type="entry name" value="DNA_pol_A_exo1"/>
    <property type="match status" value="1"/>
</dbReference>
<dbReference type="OrthoDB" id="18193at2759"/>
<dbReference type="GO" id="GO:0008408">
    <property type="term" value="F:3'-5' exonuclease activity"/>
    <property type="evidence" value="ECO:0007669"/>
    <property type="project" value="InterPro"/>
</dbReference>
<dbReference type="InterPro" id="IPR052408">
    <property type="entry name" value="Exonuclease_MUT-7-like"/>
</dbReference>
<organism evidence="2 3">
    <name type="scientific">Trichinella spiralis</name>
    <name type="common">Trichina worm</name>
    <dbReference type="NCBI Taxonomy" id="6334"/>
    <lineage>
        <taxon>Eukaryota</taxon>
        <taxon>Metazoa</taxon>
        <taxon>Ecdysozoa</taxon>
        <taxon>Nematoda</taxon>
        <taxon>Enoplea</taxon>
        <taxon>Dorylaimia</taxon>
        <taxon>Trichinellida</taxon>
        <taxon>Trichinellidae</taxon>
        <taxon>Trichinella</taxon>
    </lineage>
</organism>
<feature type="domain" description="3'-5' exonuclease" evidence="1">
    <location>
        <begin position="526"/>
        <end position="582"/>
    </location>
</feature>
<dbReference type="PANTHER" id="PTHR47765">
    <property type="entry name" value="3'-5' EXONUCLEASE DOMAIN-CONTAINING PROTEIN"/>
    <property type="match status" value="1"/>
</dbReference>
<keyword evidence="2" id="KW-0540">Nuclease</keyword>
<keyword evidence="3" id="KW-1185">Reference proteome</keyword>
<dbReference type="InterPro" id="IPR012337">
    <property type="entry name" value="RNaseH-like_sf"/>
</dbReference>
<dbReference type="PANTHER" id="PTHR47765:SF2">
    <property type="entry name" value="EXONUCLEASE MUT-7 HOMOLOG"/>
    <property type="match status" value="1"/>
</dbReference>
<dbReference type="GO" id="GO:0003676">
    <property type="term" value="F:nucleic acid binding"/>
    <property type="evidence" value="ECO:0007669"/>
    <property type="project" value="InterPro"/>
</dbReference>
<dbReference type="Gene3D" id="3.30.420.10">
    <property type="entry name" value="Ribonuclease H-like superfamily/Ribonuclease H"/>
    <property type="match status" value="1"/>
</dbReference>
<name>A0A0V1C192_TRISP</name>
<reference evidence="2 3" key="1">
    <citation type="submission" date="2015-01" db="EMBL/GenBank/DDBJ databases">
        <title>Evolution of Trichinella species and genotypes.</title>
        <authorList>
            <person name="Korhonen P.K."/>
            <person name="Edoardo P."/>
            <person name="Giuseppe L.R."/>
            <person name="Gasser R.B."/>
        </authorList>
    </citation>
    <scope>NUCLEOTIDE SEQUENCE [LARGE SCALE GENOMIC DNA]</scope>
    <source>
        <strain evidence="2">ISS3</strain>
    </source>
</reference>
<dbReference type="AlphaFoldDB" id="A0A0V1C192"/>